<keyword evidence="1" id="KW-0548">Nucleotidyltransferase</keyword>
<evidence type="ECO:0000313" key="1">
    <source>
        <dbReference type="EMBL" id="MCL6678230.1"/>
    </source>
</evidence>
<organism evidence="1 2">
    <name type="scientific">Sphingomonas anseongensis</name>
    <dbReference type="NCBI Taxonomy" id="2908207"/>
    <lineage>
        <taxon>Bacteria</taxon>
        <taxon>Pseudomonadati</taxon>
        <taxon>Pseudomonadota</taxon>
        <taxon>Alphaproteobacteria</taxon>
        <taxon>Sphingomonadales</taxon>
        <taxon>Sphingomonadaceae</taxon>
        <taxon>Sphingomonas</taxon>
    </lineage>
</organism>
<reference evidence="1" key="1">
    <citation type="submission" date="2022-05" db="EMBL/GenBank/DDBJ databases">
        <authorList>
            <person name="Jo J.-H."/>
            <person name="Im W.-T."/>
        </authorList>
    </citation>
    <scope>NUCLEOTIDE SEQUENCE</scope>
    <source>
        <strain evidence="1">RG327</strain>
    </source>
</reference>
<dbReference type="InterPro" id="IPR050238">
    <property type="entry name" value="DNA_Rep/Repair_Clamp_Loader"/>
</dbReference>
<dbReference type="EC" id="2.7.7.7" evidence="1"/>
<dbReference type="EMBL" id="JAMGBC010000001">
    <property type="protein sequence ID" value="MCL6678230.1"/>
    <property type="molecule type" value="Genomic_DNA"/>
</dbReference>
<dbReference type="Gene3D" id="3.40.50.300">
    <property type="entry name" value="P-loop containing nucleotide triphosphate hydrolases"/>
    <property type="match status" value="1"/>
</dbReference>
<evidence type="ECO:0000313" key="2">
    <source>
        <dbReference type="Proteomes" id="UP001165343"/>
    </source>
</evidence>
<keyword evidence="1" id="KW-0808">Transferase</keyword>
<dbReference type="SUPFAM" id="SSF52540">
    <property type="entry name" value="P-loop containing nucleoside triphosphate hydrolases"/>
    <property type="match status" value="1"/>
</dbReference>
<dbReference type="PANTHER" id="PTHR11669">
    <property type="entry name" value="REPLICATION FACTOR C / DNA POLYMERASE III GAMMA-TAU SUBUNIT"/>
    <property type="match status" value="1"/>
</dbReference>
<comment type="caution">
    <text evidence="1">The sequence shown here is derived from an EMBL/GenBank/DDBJ whole genome shotgun (WGS) entry which is preliminary data.</text>
</comment>
<accession>A0ABT0RE73</accession>
<sequence length="324" mass="34838">MIIGHDEAVEQFRQAWDSGALHHAWLLAGPKGVGKASFARSASCWILAKAGGPDFDAPVLDTPADHRIAKLIAAGSHPDQRLLQRLENEKTGNLARNITVDQVRELGDFLGLTPALSPWRVVVIDSIDELEKSAANALLKMLEEPPPNTAFLLVSHAPGRLLPTIRSRCRRLEFHALDDDAMASILEREFPDTSEADRRSVIPMAGGSVGRALAFASLDLGTLEKEALSILRDGDPDNSKRSALAGALARKPAADRYAAFLDLLPAMVAREARSLPEPKRGLAIDAYERVRELSVIAPRLSLDPAATVFQLGGYLASVSGPGVS</sequence>
<dbReference type="InterPro" id="IPR027417">
    <property type="entry name" value="P-loop_NTPase"/>
</dbReference>
<dbReference type="Pfam" id="PF13177">
    <property type="entry name" value="DNA_pol3_delta2"/>
    <property type="match status" value="1"/>
</dbReference>
<dbReference type="GO" id="GO:0003887">
    <property type="term" value="F:DNA-directed DNA polymerase activity"/>
    <property type="evidence" value="ECO:0007669"/>
    <property type="project" value="UniProtKB-EC"/>
</dbReference>
<dbReference type="PANTHER" id="PTHR11669:SF8">
    <property type="entry name" value="DNA POLYMERASE III SUBUNIT DELTA"/>
    <property type="match status" value="1"/>
</dbReference>
<dbReference type="Proteomes" id="UP001165343">
    <property type="component" value="Unassembled WGS sequence"/>
</dbReference>
<name>A0ABT0RE73_9SPHN</name>
<keyword evidence="2" id="KW-1185">Reference proteome</keyword>
<protein>
    <submittedName>
        <fullName evidence="1">DNA polymerase III subunit delta</fullName>
        <ecNumber evidence="1">2.7.7.7</ecNumber>
    </submittedName>
</protein>
<dbReference type="RefSeq" id="WP_249867195.1">
    <property type="nucleotide sequence ID" value="NZ_JAMGBC010000001.1"/>
</dbReference>
<dbReference type="NCBIfam" id="NF005677">
    <property type="entry name" value="PRK07471.1"/>
    <property type="match status" value="1"/>
</dbReference>
<proteinExistence type="predicted"/>
<gene>
    <name evidence="1" type="ORF">LZ519_02710</name>
</gene>